<organism evidence="1 2">
    <name type="scientific">Solea senegalensis</name>
    <name type="common">Senegalese sole</name>
    <dbReference type="NCBI Taxonomy" id="28829"/>
    <lineage>
        <taxon>Eukaryota</taxon>
        <taxon>Metazoa</taxon>
        <taxon>Chordata</taxon>
        <taxon>Craniata</taxon>
        <taxon>Vertebrata</taxon>
        <taxon>Euteleostomi</taxon>
        <taxon>Actinopterygii</taxon>
        <taxon>Neopterygii</taxon>
        <taxon>Teleostei</taxon>
        <taxon>Neoteleostei</taxon>
        <taxon>Acanthomorphata</taxon>
        <taxon>Carangaria</taxon>
        <taxon>Pleuronectiformes</taxon>
        <taxon>Pleuronectoidei</taxon>
        <taxon>Soleidae</taxon>
        <taxon>Solea</taxon>
    </lineage>
</organism>
<gene>
    <name evidence="1" type="ORF">JOB18_036832</name>
</gene>
<evidence type="ECO:0000313" key="1">
    <source>
        <dbReference type="EMBL" id="KAG7490491.1"/>
    </source>
</evidence>
<sequence>MTEPVNADTHTRDDGQTASLFRLLPKGAGGPGLPKTVAVGRSVDLGPDVRILHCRTLHHINEDTMESVARRGKHRKWSWGVGFANVLFIYDIQSFF</sequence>
<evidence type="ECO:0000313" key="2">
    <source>
        <dbReference type="Proteomes" id="UP000693946"/>
    </source>
</evidence>
<comment type="caution">
    <text evidence="1">The sequence shown here is derived from an EMBL/GenBank/DDBJ whole genome shotgun (WGS) entry which is preliminary data.</text>
</comment>
<proteinExistence type="predicted"/>
<dbReference type="Proteomes" id="UP000693946">
    <property type="component" value="Linkage Group LG5"/>
</dbReference>
<dbReference type="AlphaFoldDB" id="A0AAV6QJE7"/>
<protein>
    <submittedName>
        <fullName evidence="1">Uncharacterized protein</fullName>
    </submittedName>
</protein>
<dbReference type="EMBL" id="JAGKHQ010000017">
    <property type="protein sequence ID" value="KAG7490491.1"/>
    <property type="molecule type" value="Genomic_DNA"/>
</dbReference>
<reference evidence="1 2" key="1">
    <citation type="journal article" date="2021" name="Sci. Rep.">
        <title>Chromosome anchoring in Senegalese sole (Solea senegalensis) reveals sex-associated markers and genome rearrangements in flatfish.</title>
        <authorList>
            <person name="Guerrero-Cozar I."/>
            <person name="Gomez-Garrido J."/>
            <person name="Berbel C."/>
            <person name="Martinez-Blanch J.F."/>
            <person name="Alioto T."/>
            <person name="Claros M.G."/>
            <person name="Gagnaire P.A."/>
            <person name="Manchado M."/>
        </authorList>
    </citation>
    <scope>NUCLEOTIDE SEQUENCE [LARGE SCALE GENOMIC DNA]</scope>
    <source>
        <strain evidence="1">Sse05_10M</strain>
    </source>
</reference>
<keyword evidence="2" id="KW-1185">Reference proteome</keyword>
<accession>A0AAV6QJE7</accession>
<name>A0AAV6QJE7_SOLSE</name>